<name>A0A0R3MVC9_9BRAD</name>
<accession>A0A0R3MVC9</accession>
<evidence type="ECO:0000313" key="1">
    <source>
        <dbReference type="EMBL" id="KRR21973.1"/>
    </source>
</evidence>
<dbReference type="AlphaFoldDB" id="A0A0R3MVC9"/>
<dbReference type="Proteomes" id="UP000051660">
    <property type="component" value="Unassembled WGS sequence"/>
</dbReference>
<proteinExistence type="predicted"/>
<evidence type="ECO:0000313" key="2">
    <source>
        <dbReference type="Proteomes" id="UP000051660"/>
    </source>
</evidence>
<organism evidence="1 2">
    <name type="scientific">Bradyrhizobium lablabi</name>
    <dbReference type="NCBI Taxonomy" id="722472"/>
    <lineage>
        <taxon>Bacteria</taxon>
        <taxon>Pseudomonadati</taxon>
        <taxon>Pseudomonadota</taxon>
        <taxon>Alphaproteobacteria</taxon>
        <taxon>Hyphomicrobiales</taxon>
        <taxon>Nitrobacteraceae</taxon>
        <taxon>Bradyrhizobium</taxon>
    </lineage>
</organism>
<sequence>MLIGLTDVVFAQNCRDLQRACEMKDALGERGQGNCRRFREACQRPSFDRPSFERVSTGQVCAQLRAHCLYKDELGERGQGNCRRYREMCRGGI</sequence>
<reference evidence="1 2" key="1">
    <citation type="submission" date="2014-03" db="EMBL/GenBank/DDBJ databases">
        <title>Bradyrhizobium valentinum sp. nov., isolated from effective nodules of Lupinus mariae-josephae, a lupine endemic of basic-lime soils in Eastern Spain.</title>
        <authorList>
            <person name="Duran D."/>
            <person name="Rey L."/>
            <person name="Navarro A."/>
            <person name="Busquets A."/>
            <person name="Imperial J."/>
            <person name="Ruiz-Argueso T."/>
        </authorList>
    </citation>
    <scope>NUCLEOTIDE SEQUENCE [LARGE SCALE GENOMIC DNA]</scope>
    <source>
        <strain evidence="1 2">CCBAU 23086</strain>
    </source>
</reference>
<dbReference type="EMBL" id="LLYB01000079">
    <property type="protein sequence ID" value="KRR21973.1"/>
    <property type="molecule type" value="Genomic_DNA"/>
</dbReference>
<gene>
    <name evidence="1" type="ORF">CQ14_39730</name>
</gene>
<protein>
    <submittedName>
        <fullName evidence="1">Uncharacterized protein</fullName>
    </submittedName>
</protein>
<comment type="caution">
    <text evidence="1">The sequence shown here is derived from an EMBL/GenBank/DDBJ whole genome shotgun (WGS) entry which is preliminary data.</text>
</comment>